<dbReference type="GO" id="GO:0006465">
    <property type="term" value="P:signal peptide processing"/>
    <property type="evidence" value="ECO:0007669"/>
    <property type="project" value="InterPro"/>
</dbReference>
<dbReference type="InterPro" id="IPR036286">
    <property type="entry name" value="LexA/Signal_pep-like_sf"/>
</dbReference>
<dbReference type="HOGENOM" id="CLU_028723_1_1_6"/>
<dbReference type="RefSeq" id="WP_011496893.1">
    <property type="nucleotide sequence ID" value="NC_007954.1"/>
</dbReference>
<feature type="active site" evidence="12">
    <location>
        <position position="90"/>
    </location>
</feature>
<evidence type="ECO:0000256" key="4">
    <source>
        <dbReference type="ARBA" id="ARBA00013208"/>
    </source>
</evidence>
<reference evidence="16 17" key="1">
    <citation type="submission" date="2006-03" db="EMBL/GenBank/DDBJ databases">
        <title>Complete sequence of Shewanella denitrificans OS217.</title>
        <authorList>
            <consortium name="US DOE Joint Genome Institute"/>
            <person name="Copeland A."/>
            <person name="Lucas S."/>
            <person name="Lapidus A."/>
            <person name="Barry K."/>
            <person name="Detter J.C."/>
            <person name="Glavina del Rio T."/>
            <person name="Hammon N."/>
            <person name="Israni S."/>
            <person name="Dalin E."/>
            <person name="Tice H."/>
            <person name="Pitluck S."/>
            <person name="Brettin T."/>
            <person name="Bruce D."/>
            <person name="Han C."/>
            <person name="Tapia R."/>
            <person name="Gilna P."/>
            <person name="Kiss H."/>
            <person name="Schmutz J."/>
            <person name="Larimer F."/>
            <person name="Land M."/>
            <person name="Hauser L."/>
            <person name="Kyrpides N."/>
            <person name="Lykidis A."/>
            <person name="Richardson P."/>
        </authorList>
    </citation>
    <scope>NUCLEOTIDE SEQUENCE [LARGE SCALE GENOMIC DNA]</scope>
    <source>
        <strain evidence="17">OS217 / ATCC BAA-1090 / DSM 15013</strain>
    </source>
</reference>
<dbReference type="MEROPS" id="S26.001"/>
<dbReference type="InterPro" id="IPR019756">
    <property type="entry name" value="Pept_S26A_signal_pept_1_Ser-AS"/>
</dbReference>
<dbReference type="PANTHER" id="PTHR43390:SF1">
    <property type="entry name" value="CHLOROPLAST PROCESSING PEPTIDASE"/>
    <property type="match status" value="1"/>
</dbReference>
<dbReference type="GO" id="GO:0005886">
    <property type="term" value="C:plasma membrane"/>
    <property type="evidence" value="ECO:0007669"/>
    <property type="project" value="UniProtKB-SubCell"/>
</dbReference>
<keyword evidence="9 13" id="KW-0378">Hydrolase</keyword>
<evidence type="ECO:0000256" key="3">
    <source>
        <dbReference type="ARBA" id="ARBA00009370"/>
    </source>
</evidence>
<evidence type="ECO:0000256" key="14">
    <source>
        <dbReference type="RuleBase" id="RU362042"/>
    </source>
</evidence>
<dbReference type="Gene3D" id="2.10.109.10">
    <property type="entry name" value="Umud Fragment, subunit A"/>
    <property type="match status" value="1"/>
</dbReference>
<dbReference type="EC" id="3.4.21.89" evidence="4 13"/>
<dbReference type="eggNOG" id="COG0681">
    <property type="taxonomic scope" value="Bacteria"/>
</dbReference>
<sequence length="304" mass="34334">MAAYFSIILVIITSITGIIWLIDAQIFAPKRRAALTLLQAKNVPLTHDAINKLTREPILVEMAHGVFPVFAFVLVLRSFLYEPFQIPSGSMMPTLLVDDFILVEKFSYGLKDPVWRTQLVETGKPQRGDAIVFKYPEDPKMDYIKRVIGLPGDKVIYNNKELVITPACNNKENCPEAMVIDRVQVNRGEFSKSGVPLIRLREQLGDIQHHVLINPARPEASSHYFRQPGLNTGEFLVPQGMYFAMGDNRDDSTDSRFWGFVPEENLVGKAVAIWVSFEYQHGADSWIPAWIPSGVRFERIGAIS</sequence>
<dbReference type="PRINTS" id="PR00727">
    <property type="entry name" value="LEADERPTASE"/>
</dbReference>
<gene>
    <name evidence="16" type="ordered locus">Sden_2462</name>
</gene>
<dbReference type="EMBL" id="CP000302">
    <property type="protein sequence ID" value="ABE55742.1"/>
    <property type="molecule type" value="Genomic_DNA"/>
</dbReference>
<dbReference type="InterPro" id="IPR019766">
    <property type="entry name" value="Sign_pep_all-beta_subdom"/>
</dbReference>
<proteinExistence type="inferred from homology"/>
<dbReference type="CDD" id="cd06530">
    <property type="entry name" value="S26_SPase_I"/>
    <property type="match status" value="1"/>
</dbReference>
<evidence type="ECO:0000313" key="16">
    <source>
        <dbReference type="EMBL" id="ABE55742.1"/>
    </source>
</evidence>
<evidence type="ECO:0000256" key="6">
    <source>
        <dbReference type="ARBA" id="ARBA00022475"/>
    </source>
</evidence>
<feature type="transmembrane region" description="Helical" evidence="13">
    <location>
        <begin position="6"/>
        <end position="22"/>
    </location>
</feature>
<keyword evidence="8 13" id="KW-0812">Transmembrane</keyword>
<dbReference type="InterPro" id="IPR019533">
    <property type="entry name" value="Peptidase_S26"/>
</dbReference>
<dbReference type="InterPro" id="IPR000223">
    <property type="entry name" value="Pept_S26A_signal_pept_1"/>
</dbReference>
<comment type="similarity">
    <text evidence="3 14">Belongs to the peptidase S26 family.</text>
</comment>
<keyword evidence="10 13" id="KW-1133">Transmembrane helix</keyword>
<organism evidence="16 17">
    <name type="scientific">Shewanella denitrificans (strain OS217 / ATCC BAA-1090 / DSM 15013)</name>
    <dbReference type="NCBI Taxonomy" id="318161"/>
    <lineage>
        <taxon>Bacteria</taxon>
        <taxon>Pseudomonadati</taxon>
        <taxon>Pseudomonadota</taxon>
        <taxon>Gammaproteobacteria</taxon>
        <taxon>Alteromonadales</taxon>
        <taxon>Shewanellaceae</taxon>
        <taxon>Shewanella</taxon>
    </lineage>
</organism>
<evidence type="ECO:0000256" key="13">
    <source>
        <dbReference type="RuleBase" id="RU003993"/>
    </source>
</evidence>
<evidence type="ECO:0000256" key="10">
    <source>
        <dbReference type="ARBA" id="ARBA00022989"/>
    </source>
</evidence>
<evidence type="ECO:0000256" key="1">
    <source>
        <dbReference type="ARBA" id="ARBA00000677"/>
    </source>
</evidence>
<protein>
    <recommendedName>
        <fullName evidence="5 13">Signal peptidase I</fullName>
        <ecNumber evidence="4 13">3.4.21.89</ecNumber>
    </recommendedName>
</protein>
<evidence type="ECO:0000256" key="8">
    <source>
        <dbReference type="ARBA" id="ARBA00022692"/>
    </source>
</evidence>
<dbReference type="AlphaFoldDB" id="Q12LD4"/>
<dbReference type="InterPro" id="IPR019757">
    <property type="entry name" value="Pept_S26A_signal_pept_1_Lys-AS"/>
</dbReference>
<evidence type="ECO:0000256" key="5">
    <source>
        <dbReference type="ARBA" id="ARBA00019232"/>
    </source>
</evidence>
<dbReference type="Gene3D" id="2.170.230.10">
    <property type="match status" value="1"/>
</dbReference>
<evidence type="ECO:0000313" key="17">
    <source>
        <dbReference type="Proteomes" id="UP000001982"/>
    </source>
</evidence>
<keyword evidence="11 13" id="KW-0472">Membrane</keyword>
<dbReference type="PROSITE" id="PS00760">
    <property type="entry name" value="SPASE_I_2"/>
    <property type="match status" value="1"/>
</dbReference>
<name>Q12LD4_SHEDO</name>
<dbReference type="PROSITE" id="PS00501">
    <property type="entry name" value="SPASE_I_1"/>
    <property type="match status" value="1"/>
</dbReference>
<keyword evidence="6" id="KW-1003">Cell membrane</keyword>
<dbReference type="PANTHER" id="PTHR43390">
    <property type="entry name" value="SIGNAL PEPTIDASE I"/>
    <property type="match status" value="1"/>
</dbReference>
<evidence type="ECO:0000256" key="7">
    <source>
        <dbReference type="ARBA" id="ARBA00022670"/>
    </source>
</evidence>
<feature type="domain" description="Peptidase S26" evidence="15">
    <location>
        <begin position="60"/>
        <end position="274"/>
    </location>
</feature>
<evidence type="ECO:0000256" key="12">
    <source>
        <dbReference type="PIRSR" id="PIRSR600223-1"/>
    </source>
</evidence>
<comment type="subcellular location">
    <subcellularLocation>
        <location evidence="2">Cell membrane</location>
        <topology evidence="2">Multi-pass membrane protein</topology>
    </subcellularLocation>
    <subcellularLocation>
        <location evidence="14">Membrane</location>
        <topology evidence="14">Multi-pass membrane protein</topology>
    </subcellularLocation>
</comment>
<feature type="active site" evidence="12">
    <location>
        <position position="145"/>
    </location>
</feature>
<dbReference type="GO" id="GO:0004252">
    <property type="term" value="F:serine-type endopeptidase activity"/>
    <property type="evidence" value="ECO:0007669"/>
    <property type="project" value="InterPro"/>
</dbReference>
<dbReference type="OrthoDB" id="9815782at2"/>
<dbReference type="Pfam" id="PF10502">
    <property type="entry name" value="Peptidase_S26"/>
    <property type="match status" value="1"/>
</dbReference>
<comment type="catalytic activity">
    <reaction evidence="1 13">
        <text>Cleavage of hydrophobic, N-terminal signal or leader sequences from secreted and periplasmic proteins.</text>
        <dbReference type="EC" id="3.4.21.89"/>
    </reaction>
</comment>
<accession>Q12LD4</accession>
<evidence type="ECO:0000256" key="9">
    <source>
        <dbReference type="ARBA" id="ARBA00022801"/>
    </source>
</evidence>
<dbReference type="STRING" id="318161.Sden_2462"/>
<dbReference type="GO" id="GO:0009003">
    <property type="term" value="F:signal peptidase activity"/>
    <property type="evidence" value="ECO:0007669"/>
    <property type="project" value="UniProtKB-EC"/>
</dbReference>
<dbReference type="KEGG" id="sdn:Sden_2462"/>
<evidence type="ECO:0000256" key="2">
    <source>
        <dbReference type="ARBA" id="ARBA00004651"/>
    </source>
</evidence>
<dbReference type="NCBIfam" id="TIGR02227">
    <property type="entry name" value="sigpep_I_bact"/>
    <property type="match status" value="1"/>
</dbReference>
<keyword evidence="7 13" id="KW-0645">Protease</keyword>
<dbReference type="Proteomes" id="UP000001982">
    <property type="component" value="Chromosome"/>
</dbReference>
<comment type="caution">
    <text evidence="14">Lacks conserved residue(s) required for the propagation of feature annotation.</text>
</comment>
<dbReference type="SUPFAM" id="SSF51306">
    <property type="entry name" value="LexA/Signal peptidase"/>
    <property type="match status" value="1"/>
</dbReference>
<evidence type="ECO:0000259" key="15">
    <source>
        <dbReference type="Pfam" id="PF10502"/>
    </source>
</evidence>
<keyword evidence="17" id="KW-1185">Reference proteome</keyword>
<evidence type="ECO:0000256" key="11">
    <source>
        <dbReference type="ARBA" id="ARBA00023136"/>
    </source>
</evidence>